<evidence type="ECO:0000313" key="2">
    <source>
        <dbReference type="EMBL" id="SEH00532.1"/>
    </source>
</evidence>
<accession>A0A1H6ERV3</accession>
<dbReference type="InterPro" id="IPR036390">
    <property type="entry name" value="WH_DNA-bd_sf"/>
</dbReference>
<sequence length="39" mass="4549">MAELAKWTRSKPSRVSHAVNKLEQAGWVRREHYAADRRG</sequence>
<feature type="domain" description="HTH marR-type" evidence="1">
    <location>
        <begin position="2"/>
        <end position="38"/>
    </location>
</feature>
<dbReference type="Gene3D" id="1.10.10.10">
    <property type="entry name" value="Winged helix-like DNA-binding domain superfamily/Winged helix DNA-binding domain"/>
    <property type="match status" value="1"/>
</dbReference>
<dbReference type="Pfam" id="PF01047">
    <property type="entry name" value="MarR"/>
    <property type="match status" value="1"/>
</dbReference>
<dbReference type="SUPFAM" id="SSF46785">
    <property type="entry name" value="Winged helix' DNA-binding domain"/>
    <property type="match status" value="1"/>
</dbReference>
<organism evidence="2 3">
    <name type="scientific">Nonomuraea solani</name>
    <dbReference type="NCBI Taxonomy" id="1144553"/>
    <lineage>
        <taxon>Bacteria</taxon>
        <taxon>Bacillati</taxon>
        <taxon>Actinomycetota</taxon>
        <taxon>Actinomycetes</taxon>
        <taxon>Streptosporangiales</taxon>
        <taxon>Streptosporangiaceae</taxon>
        <taxon>Nonomuraea</taxon>
    </lineage>
</organism>
<dbReference type="EMBL" id="FNVT01000016">
    <property type="protein sequence ID" value="SEH00532.1"/>
    <property type="molecule type" value="Genomic_DNA"/>
</dbReference>
<reference evidence="2 3" key="1">
    <citation type="submission" date="2016-10" db="EMBL/GenBank/DDBJ databases">
        <authorList>
            <person name="de Groot N.N."/>
        </authorList>
    </citation>
    <scope>NUCLEOTIDE SEQUENCE [LARGE SCALE GENOMIC DNA]</scope>
    <source>
        <strain evidence="2 3">CGMCC 4.7037</strain>
    </source>
</reference>
<name>A0A1H6ERV3_9ACTN</name>
<evidence type="ECO:0000313" key="3">
    <source>
        <dbReference type="Proteomes" id="UP000236732"/>
    </source>
</evidence>
<proteinExistence type="predicted"/>
<gene>
    <name evidence="2" type="ORF">SAMN05444920_116268</name>
</gene>
<dbReference type="AlphaFoldDB" id="A0A1H6ERV3"/>
<keyword evidence="3" id="KW-1185">Reference proteome</keyword>
<dbReference type="InterPro" id="IPR000835">
    <property type="entry name" value="HTH_MarR-typ"/>
</dbReference>
<dbReference type="Proteomes" id="UP000236732">
    <property type="component" value="Unassembled WGS sequence"/>
</dbReference>
<dbReference type="GO" id="GO:0003700">
    <property type="term" value="F:DNA-binding transcription factor activity"/>
    <property type="evidence" value="ECO:0007669"/>
    <property type="project" value="InterPro"/>
</dbReference>
<protein>
    <submittedName>
        <fullName evidence="2">MarR family protein</fullName>
    </submittedName>
</protein>
<evidence type="ECO:0000259" key="1">
    <source>
        <dbReference type="Pfam" id="PF01047"/>
    </source>
</evidence>
<dbReference type="InterPro" id="IPR036388">
    <property type="entry name" value="WH-like_DNA-bd_sf"/>
</dbReference>